<organism evidence="1">
    <name type="scientific">Oryza nivara</name>
    <name type="common">Indian wild rice</name>
    <name type="synonym">Oryza sativa f. spontanea</name>
    <dbReference type="NCBI Taxonomy" id="4536"/>
    <lineage>
        <taxon>Eukaryota</taxon>
        <taxon>Viridiplantae</taxon>
        <taxon>Streptophyta</taxon>
        <taxon>Embryophyta</taxon>
        <taxon>Tracheophyta</taxon>
        <taxon>Spermatophyta</taxon>
        <taxon>Magnoliopsida</taxon>
        <taxon>Liliopsida</taxon>
        <taxon>Poales</taxon>
        <taxon>Poaceae</taxon>
        <taxon>BOP clade</taxon>
        <taxon>Oryzoideae</taxon>
        <taxon>Oryzeae</taxon>
        <taxon>Oryzinae</taxon>
        <taxon>Oryza</taxon>
    </lineage>
</organism>
<evidence type="ECO:0000313" key="1">
    <source>
        <dbReference type="EnsemblPlants" id="ONIVA06G13870.1"/>
    </source>
</evidence>
<dbReference type="EnsemblPlants" id="ONIVA06G13870.1">
    <property type="protein sequence ID" value="ONIVA06G13870.1"/>
    <property type="gene ID" value="ONIVA06G13870"/>
</dbReference>
<dbReference type="Gramene" id="ONIVA06G13870.1">
    <property type="protein sequence ID" value="ONIVA06G13870.1"/>
    <property type="gene ID" value="ONIVA06G13870"/>
</dbReference>
<reference evidence="1" key="2">
    <citation type="submission" date="2018-04" db="EMBL/GenBank/DDBJ databases">
        <title>OnivRS2 (Oryza nivara Reference Sequence Version 2).</title>
        <authorList>
            <person name="Zhang J."/>
            <person name="Kudrna D."/>
            <person name="Lee S."/>
            <person name="Talag J."/>
            <person name="Rajasekar S."/>
            <person name="Welchert J."/>
            <person name="Hsing Y.-I."/>
            <person name="Wing R.A."/>
        </authorList>
    </citation>
    <scope>NUCLEOTIDE SEQUENCE [LARGE SCALE GENOMIC DNA]</scope>
    <source>
        <strain evidence="1">SL10</strain>
    </source>
</reference>
<protein>
    <submittedName>
        <fullName evidence="1">Uncharacterized protein</fullName>
    </submittedName>
</protein>
<accession>A0A0E0HPI6</accession>
<dbReference type="Proteomes" id="UP000006591">
    <property type="component" value="Chromosome 6"/>
</dbReference>
<name>A0A0E0HPI6_ORYNI</name>
<reference evidence="1" key="1">
    <citation type="submission" date="2015-04" db="UniProtKB">
        <authorList>
            <consortium name="EnsemblPlants"/>
        </authorList>
    </citation>
    <scope>IDENTIFICATION</scope>
    <source>
        <strain evidence="1">SL10</strain>
    </source>
</reference>
<proteinExistence type="predicted"/>
<dbReference type="AlphaFoldDB" id="A0A0E0HPI6"/>
<dbReference type="STRING" id="4536.A0A0E0HPI6"/>
<evidence type="ECO:0000313" key="2">
    <source>
        <dbReference type="Proteomes" id="UP000006591"/>
    </source>
</evidence>
<sequence length="202" mass="22954">MDPITGPSAPAASRRQLLQFSTVTAGEDDSSALDSMAKMYLKVPGSLNNIQFDLPMEIFANEVTETRSGFDNILMVQELQMQQTVISVDPADYITKRVHRLDGRPIIANKKFDYDRRTFVENKKDYDFEATFQEQLSVVDIQFSDCKNTIVHIDYIVLTGANLECHTKAYCYNDDKKSISPEIINAFVEHYGHTKPGMEMHT</sequence>
<keyword evidence="2" id="KW-1185">Reference proteome</keyword>
<dbReference type="HOGENOM" id="CLU_131780_0_0_1"/>